<keyword evidence="3 4" id="KW-0092">Biotin</keyword>
<dbReference type="PROSITE" id="PS50968">
    <property type="entry name" value="BIOTINYL_LIPOYL"/>
    <property type="match status" value="1"/>
</dbReference>
<dbReference type="SUPFAM" id="SSF51230">
    <property type="entry name" value="Single hybrid motif"/>
    <property type="match status" value="1"/>
</dbReference>
<dbReference type="PANTHER" id="PTHR45266">
    <property type="entry name" value="OXALOACETATE DECARBOXYLASE ALPHA CHAIN"/>
    <property type="match status" value="1"/>
</dbReference>
<dbReference type="PRINTS" id="PR01071">
    <property type="entry name" value="ACOABIOTINCC"/>
</dbReference>
<dbReference type="PANTHER" id="PTHR45266:SF3">
    <property type="entry name" value="OXALOACETATE DECARBOXYLASE ALPHA CHAIN"/>
    <property type="match status" value="1"/>
</dbReference>
<evidence type="ECO:0000313" key="8">
    <source>
        <dbReference type="Proteomes" id="UP000190322"/>
    </source>
</evidence>
<dbReference type="RefSeq" id="WP_078256279.1">
    <property type="nucleotide sequence ID" value="NZ_MUXT01000008.1"/>
</dbReference>
<dbReference type="Proteomes" id="UP000190322">
    <property type="component" value="Unassembled WGS sequence"/>
</dbReference>
<keyword evidence="4" id="KW-0443">Lipid metabolism</keyword>
<evidence type="ECO:0000256" key="2">
    <source>
        <dbReference type="ARBA" id="ARBA00017562"/>
    </source>
</evidence>
<keyword evidence="4" id="KW-0275">Fatty acid biosynthesis</keyword>
<dbReference type="EMBL" id="MUXT01000008">
    <property type="protein sequence ID" value="OOR83302.1"/>
    <property type="molecule type" value="Genomic_DNA"/>
</dbReference>
<dbReference type="InterPro" id="IPR000089">
    <property type="entry name" value="Biotin_lipoyl"/>
</dbReference>
<keyword evidence="4" id="KW-0444">Lipid biosynthesis</keyword>
<feature type="compositionally biased region" description="Low complexity" evidence="5">
    <location>
        <begin position="55"/>
        <end position="79"/>
    </location>
</feature>
<dbReference type="InterPro" id="IPR050709">
    <property type="entry name" value="Biotin_Carboxyl_Carrier/Decarb"/>
</dbReference>
<name>A0A1S9ZIC5_9GAMM</name>
<sequence>MDINFEQLAKIINLVELANIHALEVQDGQQKIHIKKYADSTHAPQTTHHTNLNLQSSQSPTTQTEQTNSQISQQSSTSTNAEPNQTHHTILSPMLGTFYRKSSPEMPNFVNVGDAVKQGDKLCIIEAMKIMHEVKTEKDGVVREILVEDGDMVEYDAPLFVIE</sequence>
<dbReference type="CDD" id="cd06850">
    <property type="entry name" value="biotinyl_domain"/>
    <property type="match status" value="1"/>
</dbReference>
<dbReference type="UniPathway" id="UPA00094"/>
<dbReference type="GO" id="GO:0003989">
    <property type="term" value="F:acetyl-CoA carboxylase activity"/>
    <property type="evidence" value="ECO:0007669"/>
    <property type="project" value="InterPro"/>
</dbReference>
<dbReference type="GO" id="GO:0009317">
    <property type="term" value="C:acetyl-CoA carboxylase complex"/>
    <property type="evidence" value="ECO:0007669"/>
    <property type="project" value="InterPro"/>
</dbReference>
<feature type="region of interest" description="Disordered" evidence="5">
    <location>
        <begin position="43"/>
        <end position="86"/>
    </location>
</feature>
<dbReference type="Pfam" id="PF00364">
    <property type="entry name" value="Biotin_lipoyl"/>
    <property type="match status" value="1"/>
</dbReference>
<dbReference type="AlphaFoldDB" id="A0A1S9ZIC5"/>
<proteinExistence type="predicted"/>
<evidence type="ECO:0000256" key="1">
    <source>
        <dbReference type="ARBA" id="ARBA00003761"/>
    </source>
</evidence>
<keyword evidence="4" id="KW-0276">Fatty acid metabolism</keyword>
<dbReference type="GO" id="GO:0006633">
    <property type="term" value="P:fatty acid biosynthetic process"/>
    <property type="evidence" value="ECO:0007669"/>
    <property type="project" value="UniProtKB-UniPathway"/>
</dbReference>
<protein>
    <recommendedName>
        <fullName evidence="2 4">Biotin carboxyl carrier protein of acetyl-CoA carboxylase</fullName>
    </recommendedName>
</protein>
<comment type="caution">
    <text evidence="7">The sequence shown here is derived from an EMBL/GenBank/DDBJ whole genome shotgun (WGS) entry which is preliminary data.</text>
</comment>
<comment type="pathway">
    <text evidence="4">Lipid metabolism; fatty acid biosynthesis.</text>
</comment>
<feature type="compositionally biased region" description="Polar residues" evidence="5">
    <location>
        <begin position="43"/>
        <end position="54"/>
    </location>
</feature>
<accession>A0A1S9ZIC5</accession>
<evidence type="ECO:0000313" key="7">
    <source>
        <dbReference type="EMBL" id="OOR83302.1"/>
    </source>
</evidence>
<gene>
    <name evidence="7" type="ORF">B0180_07015</name>
</gene>
<evidence type="ECO:0000256" key="5">
    <source>
        <dbReference type="SAM" id="MobiDB-lite"/>
    </source>
</evidence>
<reference evidence="7 8" key="1">
    <citation type="submission" date="2017-02" db="EMBL/GenBank/DDBJ databases">
        <title>Draft genome sequence of Moraxella canis CCUG 8415A type strain.</title>
        <authorList>
            <person name="Engstrom-Jakobsson H."/>
            <person name="Salva-Serra F."/>
            <person name="Thorell K."/>
            <person name="Gonzales-Siles L."/>
            <person name="Karlsson R."/>
            <person name="Boulund F."/>
            <person name="Engstrand L."/>
            <person name="Moore E."/>
        </authorList>
    </citation>
    <scope>NUCLEOTIDE SEQUENCE [LARGE SCALE GENOMIC DNA]</scope>
    <source>
        <strain evidence="7 8">CCUG 8415A</strain>
    </source>
</reference>
<dbReference type="Gene3D" id="2.40.50.100">
    <property type="match status" value="1"/>
</dbReference>
<comment type="function">
    <text evidence="1 4">This protein is a component of the acetyl coenzyme A carboxylase complex; first, biotin carboxylase catalyzes the carboxylation of the carrier protein and then the transcarboxylase transfers the carboxyl group to form malonyl-CoA.</text>
</comment>
<dbReference type="FunFam" id="2.40.50.100:FF:000003">
    <property type="entry name" value="Acetyl-CoA carboxylase biotin carboxyl carrier protein"/>
    <property type="match status" value="1"/>
</dbReference>
<feature type="domain" description="Lipoyl-binding" evidence="6">
    <location>
        <begin position="87"/>
        <end position="163"/>
    </location>
</feature>
<dbReference type="InterPro" id="IPR001249">
    <property type="entry name" value="AcCoA_biotinCC"/>
</dbReference>
<dbReference type="NCBIfam" id="TIGR00531">
    <property type="entry name" value="BCCP"/>
    <property type="match status" value="1"/>
</dbReference>
<evidence type="ECO:0000256" key="3">
    <source>
        <dbReference type="ARBA" id="ARBA00023267"/>
    </source>
</evidence>
<organism evidence="7 8">
    <name type="scientific">Moraxella canis</name>
    <dbReference type="NCBI Taxonomy" id="90239"/>
    <lineage>
        <taxon>Bacteria</taxon>
        <taxon>Pseudomonadati</taxon>
        <taxon>Pseudomonadota</taxon>
        <taxon>Gammaproteobacteria</taxon>
        <taxon>Moraxellales</taxon>
        <taxon>Moraxellaceae</taxon>
        <taxon>Moraxella</taxon>
    </lineage>
</organism>
<evidence type="ECO:0000256" key="4">
    <source>
        <dbReference type="RuleBase" id="RU364072"/>
    </source>
</evidence>
<dbReference type="InterPro" id="IPR011053">
    <property type="entry name" value="Single_hybrid_motif"/>
</dbReference>
<evidence type="ECO:0000259" key="6">
    <source>
        <dbReference type="PROSITE" id="PS50968"/>
    </source>
</evidence>